<evidence type="ECO:0000313" key="2">
    <source>
        <dbReference type="Proteomes" id="UP001161497"/>
    </source>
</evidence>
<organism evidence="1 2">
    <name type="scientific">Candidatus Methylacidiphilum fumarolicum</name>
    <dbReference type="NCBI Taxonomy" id="591154"/>
    <lineage>
        <taxon>Bacteria</taxon>
        <taxon>Pseudomonadati</taxon>
        <taxon>Verrucomicrobiota</taxon>
        <taxon>Methylacidiphilae</taxon>
        <taxon>Methylacidiphilales</taxon>
        <taxon>Methylacidiphilaceae</taxon>
        <taxon>Methylacidiphilum (ex Ratnadevi et al. 2023)</taxon>
    </lineage>
</organism>
<dbReference type="Pfam" id="PF20311">
    <property type="entry name" value="DUF6607"/>
    <property type="match status" value="1"/>
</dbReference>
<keyword evidence="2" id="KW-1185">Reference proteome</keyword>
<protein>
    <submittedName>
        <fullName evidence="1">Uncharacterized protein</fullName>
    </submittedName>
</protein>
<reference evidence="1" key="1">
    <citation type="submission" date="2023-03" db="EMBL/GenBank/DDBJ databases">
        <authorList>
            <person name="Cremers G."/>
            <person name="Picone N."/>
        </authorList>
    </citation>
    <scope>NUCLEOTIDE SEQUENCE</scope>
    <source>
        <strain evidence="1">Sample_alias</strain>
    </source>
</reference>
<dbReference type="EMBL" id="OX458932">
    <property type="protein sequence ID" value="CAI9086293.1"/>
    <property type="molecule type" value="Genomic_DNA"/>
</dbReference>
<proteinExistence type="predicted"/>
<sequence>MQKWIFLFIAVLGFVAFPIVFAFGLSTDDRLATDRKAILSMVGNWKVSYRFNELYPLHPSYSLHAPYDIKGYEKVIIIEEKPKHISLQHFLVDSRKRVIKHWRQDWDYERESFWVYAGNNSWKVIHLNPQEVNGCWTQTVWNVDDSPRYASYGHWNHTGSYSEWISNKLMRPLPRRELSRRSDYNLMESVMHQIVFQGGWMIQEDNEKWIKEPSNTYALVKELGIISYSLENKLDFDPALSYMKKTEKFWSNVRSVWEQILGEYQEIKYKEKGEGKKLAEELFAEAEKFGFTHKTDEQLHDLITKIIESHFILIPKDKKQNLSFFRQ</sequence>
<evidence type="ECO:0000313" key="1">
    <source>
        <dbReference type="EMBL" id="CAI9086293.1"/>
    </source>
</evidence>
<dbReference type="Proteomes" id="UP001161497">
    <property type="component" value="Chromosome"/>
</dbReference>
<dbReference type="RefSeq" id="WP_009059326.1">
    <property type="nucleotide sequence ID" value="NZ_JAHXRZ010000007.1"/>
</dbReference>
<dbReference type="InterPro" id="IPR046715">
    <property type="entry name" value="DUF6607"/>
</dbReference>
<accession>A0ABM9IF02</accession>
<name>A0ABM9IF02_9BACT</name>
<gene>
    <name evidence="1" type="ORF">MFUM_1972</name>
</gene>